<evidence type="ECO:0000313" key="1">
    <source>
        <dbReference type="EMBL" id="KAI7954153.1"/>
    </source>
</evidence>
<organism evidence="1 2">
    <name type="scientific">Puccinia striiformis f. sp. tritici</name>
    <dbReference type="NCBI Taxonomy" id="168172"/>
    <lineage>
        <taxon>Eukaryota</taxon>
        <taxon>Fungi</taxon>
        <taxon>Dikarya</taxon>
        <taxon>Basidiomycota</taxon>
        <taxon>Pucciniomycotina</taxon>
        <taxon>Pucciniomycetes</taxon>
        <taxon>Pucciniales</taxon>
        <taxon>Pucciniaceae</taxon>
        <taxon>Puccinia</taxon>
    </lineage>
</organism>
<name>A0ACC0EHS7_9BASI</name>
<dbReference type="EMBL" id="CM045870">
    <property type="protein sequence ID" value="KAI7954153.1"/>
    <property type="molecule type" value="Genomic_DNA"/>
</dbReference>
<comment type="caution">
    <text evidence="1">The sequence shown here is derived from an EMBL/GenBank/DDBJ whole genome shotgun (WGS) entry which is preliminary data.</text>
</comment>
<accession>A0ACC0EHS7</accession>
<proteinExistence type="predicted"/>
<evidence type="ECO:0000313" key="2">
    <source>
        <dbReference type="Proteomes" id="UP001060170"/>
    </source>
</evidence>
<reference evidence="1 2" key="3">
    <citation type="journal article" date="2022" name="Microbiol. Spectr.">
        <title>Folding features and dynamics of 3D genome architecture in plant fungal pathogens.</title>
        <authorList>
            <person name="Xia C."/>
        </authorList>
    </citation>
    <scope>NUCLEOTIDE SEQUENCE [LARGE SCALE GENOMIC DNA]</scope>
    <source>
        <strain evidence="1 2">93-210</strain>
    </source>
</reference>
<protein>
    <submittedName>
        <fullName evidence="1">Uncharacterized protein</fullName>
    </submittedName>
</protein>
<reference evidence="2" key="1">
    <citation type="journal article" date="2018" name="BMC Genomics">
        <title>Genomic insights into host adaptation between the wheat stripe rust pathogen (Puccinia striiformis f. sp. tritici) and the barley stripe rust pathogen (Puccinia striiformis f. sp. hordei).</title>
        <authorList>
            <person name="Xia C."/>
            <person name="Wang M."/>
            <person name="Yin C."/>
            <person name="Cornejo O.E."/>
            <person name="Hulbert S.H."/>
            <person name="Chen X."/>
        </authorList>
    </citation>
    <scope>NUCLEOTIDE SEQUENCE [LARGE SCALE GENOMIC DNA]</scope>
    <source>
        <strain evidence="2">93-210</strain>
    </source>
</reference>
<dbReference type="Proteomes" id="UP001060170">
    <property type="component" value="Chromosome 6"/>
</dbReference>
<gene>
    <name evidence="1" type="ORF">MJO28_006700</name>
</gene>
<keyword evidence="2" id="KW-1185">Reference proteome</keyword>
<reference evidence="2" key="2">
    <citation type="journal article" date="2018" name="Mol. Plant Microbe Interact.">
        <title>Genome sequence resources for the wheat stripe rust pathogen (Puccinia striiformis f. sp. tritici) and the barley stripe rust pathogen (Puccinia striiformis f. sp. hordei).</title>
        <authorList>
            <person name="Xia C."/>
            <person name="Wang M."/>
            <person name="Yin C."/>
            <person name="Cornejo O.E."/>
            <person name="Hulbert S.H."/>
            <person name="Chen X."/>
        </authorList>
    </citation>
    <scope>NUCLEOTIDE SEQUENCE [LARGE SCALE GENOMIC DNA]</scope>
    <source>
        <strain evidence="2">93-210</strain>
    </source>
</reference>
<sequence length="157" mass="17245">MFLPNLPSFKVLHHHKPGGLGFAGPSEKNQQEGLEWAVCDQSVNLGITGLGSDHGGWAIRSKPEIDDFQQSDKSTHNPRVLHVHSLGDTSPTSSTAEAAAATTPPLEQQPSDHNLGLPEFFRQQPPHEQSPSPVLAREVWDHLFRGEVGIWSSFHHI</sequence>